<comment type="caution">
    <text evidence="1">The sequence shown here is derived from an EMBL/GenBank/DDBJ whole genome shotgun (WGS) entry which is preliminary data.</text>
</comment>
<organism evidence="1 2">
    <name type="scientific">Bacillus cereus VD184</name>
    <dbReference type="NCBI Taxonomy" id="1053242"/>
    <lineage>
        <taxon>Bacteria</taxon>
        <taxon>Bacillati</taxon>
        <taxon>Bacillota</taxon>
        <taxon>Bacilli</taxon>
        <taxon>Bacillales</taxon>
        <taxon>Bacillaceae</taxon>
        <taxon>Bacillus</taxon>
        <taxon>Bacillus cereus group</taxon>
    </lineage>
</organism>
<dbReference type="EMBL" id="AHFK01000047">
    <property type="protein sequence ID" value="EOQ10661.1"/>
    <property type="molecule type" value="Genomic_DNA"/>
</dbReference>
<dbReference type="RefSeq" id="WP_016122917.1">
    <property type="nucleotide sequence ID" value="NZ_KB976831.1"/>
</dbReference>
<proteinExistence type="predicted"/>
<accession>A0A9W5R5R5</accession>
<name>A0A9W5R5R5_BACCE</name>
<evidence type="ECO:0000313" key="1">
    <source>
        <dbReference type="EMBL" id="EOQ10661.1"/>
    </source>
</evidence>
<reference evidence="1 2" key="1">
    <citation type="submission" date="2012-12" db="EMBL/GenBank/DDBJ databases">
        <title>The Genome Sequence of Bacillus cereus VD184.</title>
        <authorList>
            <consortium name="The Broad Institute Genome Sequencing Platform"/>
            <consortium name="The Broad Institute Genome Sequencing Center for Infectious Disease"/>
            <person name="Feldgarden M."/>
            <person name="Van der Auwera G.A."/>
            <person name="Mahillon J."/>
            <person name="Duprez V."/>
            <person name="Timmery S."/>
            <person name="Mattelet C."/>
            <person name="Dierick K."/>
            <person name="Sun M."/>
            <person name="Yu Z."/>
            <person name="Zhu L."/>
            <person name="Hu X."/>
            <person name="Shank E.B."/>
            <person name="Swiecicka I."/>
            <person name="Hansen B.M."/>
            <person name="Andrup L."/>
            <person name="Walker B."/>
            <person name="Young S.K."/>
            <person name="Zeng Q."/>
            <person name="Gargeya S."/>
            <person name="Fitzgerald M."/>
            <person name="Haas B."/>
            <person name="Abouelleil A."/>
            <person name="Alvarado L."/>
            <person name="Arachchi H.M."/>
            <person name="Berlin A.M."/>
            <person name="Chapman S.B."/>
            <person name="Dewar J."/>
            <person name="Goldberg J."/>
            <person name="Griggs A."/>
            <person name="Gujja S."/>
            <person name="Hansen M."/>
            <person name="Howarth C."/>
            <person name="Imamovic A."/>
            <person name="Larimer J."/>
            <person name="McCowan C."/>
            <person name="Murphy C."/>
            <person name="Neiman D."/>
            <person name="Pearson M."/>
            <person name="Priest M."/>
            <person name="Roberts A."/>
            <person name="Saif S."/>
            <person name="Shea T."/>
            <person name="Sisk P."/>
            <person name="Sykes S."/>
            <person name="Wortman J."/>
            <person name="Nusbaum C."/>
            <person name="Birren B."/>
        </authorList>
    </citation>
    <scope>NUCLEOTIDE SEQUENCE [LARGE SCALE GENOMIC DNA]</scope>
    <source>
        <strain evidence="1 2">VD184</strain>
    </source>
</reference>
<dbReference type="Proteomes" id="UP000014028">
    <property type="component" value="Unassembled WGS sequence"/>
</dbReference>
<sequence length="92" mass="10344">MAELNRLIAKGTIPCPNLILYGRGIQLIYSISGGAAPIMGYKAQYITNHFIKALMHVDVDGACSDLSRGFWCKKSKRFVVELNFMLLNQRDH</sequence>
<gene>
    <name evidence="1" type="ORF">IKC_05717</name>
</gene>
<dbReference type="AlphaFoldDB" id="A0A9W5R5R5"/>
<protein>
    <submittedName>
        <fullName evidence="1">Uncharacterized protein</fullName>
    </submittedName>
</protein>
<evidence type="ECO:0000313" key="2">
    <source>
        <dbReference type="Proteomes" id="UP000014028"/>
    </source>
</evidence>